<organism evidence="2 3">
    <name type="scientific">Natronoarchaeum philippinense</name>
    <dbReference type="NCBI Taxonomy" id="558529"/>
    <lineage>
        <taxon>Archaea</taxon>
        <taxon>Methanobacteriati</taxon>
        <taxon>Methanobacteriota</taxon>
        <taxon>Stenosarchaea group</taxon>
        <taxon>Halobacteria</taxon>
        <taxon>Halobacteriales</taxon>
        <taxon>Natronoarchaeaceae</taxon>
    </lineage>
</organism>
<feature type="transmembrane region" description="Helical" evidence="1">
    <location>
        <begin position="12"/>
        <end position="36"/>
    </location>
</feature>
<feature type="transmembrane region" description="Helical" evidence="1">
    <location>
        <begin position="120"/>
        <end position="141"/>
    </location>
</feature>
<accession>A0A285N3R9</accession>
<gene>
    <name evidence="2" type="ORF">SAMN06269185_0450</name>
</gene>
<keyword evidence="1" id="KW-1133">Transmembrane helix</keyword>
<keyword evidence="3" id="KW-1185">Reference proteome</keyword>
<dbReference type="RefSeq" id="WP_245838486.1">
    <property type="nucleotide sequence ID" value="NZ_OBEJ01000001.1"/>
</dbReference>
<proteinExistence type="predicted"/>
<evidence type="ECO:0000256" key="1">
    <source>
        <dbReference type="SAM" id="Phobius"/>
    </source>
</evidence>
<feature type="transmembrane region" description="Helical" evidence="1">
    <location>
        <begin position="85"/>
        <end position="108"/>
    </location>
</feature>
<keyword evidence="1" id="KW-0812">Transmembrane</keyword>
<reference evidence="3" key="1">
    <citation type="submission" date="2017-09" db="EMBL/GenBank/DDBJ databases">
        <authorList>
            <person name="Varghese N."/>
            <person name="Submissions S."/>
        </authorList>
    </citation>
    <scope>NUCLEOTIDE SEQUENCE [LARGE SCALE GENOMIC DNA]</scope>
    <source>
        <strain evidence="3">DSM 27208</strain>
    </source>
</reference>
<name>A0A285N3R9_NATPI</name>
<evidence type="ECO:0000313" key="3">
    <source>
        <dbReference type="Proteomes" id="UP000219453"/>
    </source>
</evidence>
<keyword evidence="1" id="KW-0472">Membrane</keyword>
<dbReference type="EMBL" id="OBEJ01000001">
    <property type="protein sequence ID" value="SNZ04105.1"/>
    <property type="molecule type" value="Genomic_DNA"/>
</dbReference>
<evidence type="ECO:0000313" key="2">
    <source>
        <dbReference type="EMBL" id="SNZ04105.1"/>
    </source>
</evidence>
<protein>
    <submittedName>
        <fullName evidence="2">Uncharacterized protein</fullName>
    </submittedName>
</protein>
<feature type="transmembrane region" description="Helical" evidence="1">
    <location>
        <begin position="153"/>
        <end position="177"/>
    </location>
</feature>
<sequence>MFDNALANWFKTASLGWPLIFLSIALYVGGVGYYGYANRSGLSTLAGELRTAGTDVEALRAVLSSGRYGVTSGWEYVNSVTVGGVGGAAGGLFVAGAALMPIVFLVVIRKTRQYYGWDPSYLYVLGVVTPVIGLGVSAAVGTGAVASISAVPLAVELLCYGVVPGLAIAGLLGRGFVWPRLKAIRS</sequence>
<dbReference type="Proteomes" id="UP000219453">
    <property type="component" value="Unassembled WGS sequence"/>
</dbReference>
<dbReference type="AlphaFoldDB" id="A0A285N3R9"/>